<evidence type="ECO:0000256" key="6">
    <source>
        <dbReference type="ARBA" id="ARBA00022753"/>
    </source>
</evidence>
<accession>A7SNW9</accession>
<dbReference type="OrthoDB" id="5227681at2759"/>
<dbReference type="SUPFAM" id="SSF64268">
    <property type="entry name" value="PX domain"/>
    <property type="match status" value="1"/>
</dbReference>
<feature type="non-terminal residue" evidence="12">
    <location>
        <position position="1"/>
    </location>
</feature>
<dbReference type="InterPro" id="IPR036871">
    <property type="entry name" value="PX_dom_sf"/>
</dbReference>
<keyword evidence="7" id="KW-0653">Protein transport</keyword>
<keyword evidence="5" id="KW-0963">Cytoplasm</keyword>
<dbReference type="Pfam" id="PF00787">
    <property type="entry name" value="PX"/>
    <property type="match status" value="1"/>
</dbReference>
<keyword evidence="13" id="KW-1185">Reference proteome</keyword>
<evidence type="ECO:0000256" key="1">
    <source>
        <dbReference type="ARBA" id="ARBA00004177"/>
    </source>
</evidence>
<dbReference type="eggNOG" id="KOG2527">
    <property type="taxonomic scope" value="Eukaryota"/>
</dbReference>
<dbReference type="PANTHER" id="PTHR46209:SF3">
    <property type="entry name" value="PX DOMAIN-CONTAINING PROTEIN"/>
    <property type="match status" value="1"/>
</dbReference>
<name>A7SNW9_NEMVE</name>
<keyword evidence="9" id="KW-0472">Membrane</keyword>
<dbReference type="Proteomes" id="UP000001593">
    <property type="component" value="Unassembled WGS sequence"/>
</dbReference>
<dbReference type="InParanoid" id="A7SNW9"/>
<evidence type="ECO:0000256" key="2">
    <source>
        <dbReference type="ARBA" id="ARBA00004496"/>
    </source>
</evidence>
<evidence type="ECO:0000256" key="10">
    <source>
        <dbReference type="ARBA" id="ARBA00029433"/>
    </source>
</evidence>
<dbReference type="GO" id="GO:1901981">
    <property type="term" value="F:phosphatidylinositol phosphate binding"/>
    <property type="evidence" value="ECO:0000318"/>
    <property type="project" value="GO_Central"/>
</dbReference>
<dbReference type="KEGG" id="nve:5505938"/>
<dbReference type="HOGENOM" id="CLU_057172_4_2_1"/>
<evidence type="ECO:0000256" key="3">
    <source>
        <dbReference type="ARBA" id="ARBA00010883"/>
    </source>
</evidence>
<dbReference type="CDD" id="cd06898">
    <property type="entry name" value="PX_SNX10"/>
    <property type="match status" value="1"/>
</dbReference>
<dbReference type="InterPro" id="IPR001683">
    <property type="entry name" value="PX_dom"/>
</dbReference>
<dbReference type="SMART" id="SM00312">
    <property type="entry name" value="PX"/>
    <property type="match status" value="1"/>
</dbReference>
<comment type="similarity">
    <text evidence="3">Belongs to the sorting nexin family.</text>
</comment>
<dbReference type="PANTHER" id="PTHR46209">
    <property type="entry name" value="PX DOMAIN-CONTAINING PROTEIN"/>
    <property type="match status" value="1"/>
</dbReference>
<dbReference type="STRING" id="45351.A7SNW9"/>
<dbReference type="EMBL" id="DS469725">
    <property type="protein sequence ID" value="EDO34587.1"/>
    <property type="molecule type" value="Genomic_DNA"/>
</dbReference>
<evidence type="ECO:0000313" key="12">
    <source>
        <dbReference type="EMBL" id="EDO34587.1"/>
    </source>
</evidence>
<keyword evidence="6" id="KW-0967">Endosome</keyword>
<evidence type="ECO:0000313" key="13">
    <source>
        <dbReference type="Proteomes" id="UP000001593"/>
    </source>
</evidence>
<gene>
    <name evidence="12" type="ORF">NEMVEDRAFT_v1g125486</name>
</gene>
<evidence type="ECO:0000256" key="5">
    <source>
        <dbReference type="ARBA" id="ARBA00022490"/>
    </source>
</evidence>
<dbReference type="InterPro" id="IPR043544">
    <property type="entry name" value="SNX10/11"/>
</dbReference>
<evidence type="ECO:0000259" key="11">
    <source>
        <dbReference type="PROSITE" id="PS50195"/>
    </source>
</evidence>
<dbReference type="PhylomeDB" id="A7SNW9"/>
<feature type="domain" description="PX" evidence="11">
    <location>
        <begin position="9"/>
        <end position="126"/>
    </location>
</feature>
<proteinExistence type="inferred from homology"/>
<reference evidence="12 13" key="1">
    <citation type="journal article" date="2007" name="Science">
        <title>Sea anemone genome reveals ancestral eumetazoan gene repertoire and genomic organization.</title>
        <authorList>
            <person name="Putnam N.H."/>
            <person name="Srivastava M."/>
            <person name="Hellsten U."/>
            <person name="Dirks B."/>
            <person name="Chapman J."/>
            <person name="Salamov A."/>
            <person name="Terry A."/>
            <person name="Shapiro H."/>
            <person name="Lindquist E."/>
            <person name="Kapitonov V.V."/>
            <person name="Jurka J."/>
            <person name="Genikhovich G."/>
            <person name="Grigoriev I.V."/>
            <person name="Lucas S.M."/>
            <person name="Steele R.E."/>
            <person name="Finnerty J.R."/>
            <person name="Technau U."/>
            <person name="Martindale M.Q."/>
            <person name="Rokhsar D.S."/>
        </authorList>
    </citation>
    <scope>NUCLEOTIDE SEQUENCE [LARGE SCALE GENOMIC DNA]</scope>
    <source>
        <strain evidence="13">CH2 X CH6</strain>
    </source>
</reference>
<dbReference type="Gene3D" id="3.30.1520.10">
    <property type="entry name" value="Phox-like domain"/>
    <property type="match status" value="1"/>
</dbReference>
<dbReference type="GO" id="GO:0005768">
    <property type="term" value="C:endosome"/>
    <property type="evidence" value="ECO:0000318"/>
    <property type="project" value="GO_Central"/>
</dbReference>
<evidence type="ECO:0000256" key="4">
    <source>
        <dbReference type="ARBA" id="ARBA00022448"/>
    </source>
</evidence>
<evidence type="ECO:0000256" key="8">
    <source>
        <dbReference type="ARBA" id="ARBA00023121"/>
    </source>
</evidence>
<dbReference type="AlphaFoldDB" id="A7SNW9"/>
<sequence>MLNYFLPQFLSVVVRNPRTHLRGRWPQFTDYEILIWTNSTCFVSSKSCVRRRFSEFEWLRNILEQNGSISLQPPPLPHKRLLGRFNQSFIKERQQELQDFLVRVLAVTSYLSEAALHLFLQTNLSINTIERILDGRDTREVADVI</sequence>
<protein>
    <recommendedName>
        <fullName evidence="11">PX domain-containing protein</fullName>
    </recommendedName>
</protein>
<dbReference type="PROSITE" id="PS50195">
    <property type="entry name" value="PX"/>
    <property type="match status" value="1"/>
</dbReference>
<dbReference type="GO" id="GO:0006886">
    <property type="term" value="P:intracellular protein transport"/>
    <property type="evidence" value="ECO:0007669"/>
    <property type="project" value="InterPro"/>
</dbReference>
<dbReference type="GO" id="GO:0016050">
    <property type="term" value="P:vesicle organization"/>
    <property type="evidence" value="ECO:0000318"/>
    <property type="project" value="GO_Central"/>
</dbReference>
<evidence type="ECO:0000256" key="9">
    <source>
        <dbReference type="ARBA" id="ARBA00023136"/>
    </source>
</evidence>
<dbReference type="OMA" id="SMLMVQL"/>
<organism evidence="12 13">
    <name type="scientific">Nematostella vectensis</name>
    <name type="common">Starlet sea anemone</name>
    <dbReference type="NCBI Taxonomy" id="45351"/>
    <lineage>
        <taxon>Eukaryota</taxon>
        <taxon>Metazoa</taxon>
        <taxon>Cnidaria</taxon>
        <taxon>Anthozoa</taxon>
        <taxon>Hexacorallia</taxon>
        <taxon>Actiniaria</taxon>
        <taxon>Edwardsiidae</taxon>
        <taxon>Nematostella</taxon>
    </lineage>
</organism>
<keyword evidence="4" id="KW-0813">Transport</keyword>
<evidence type="ECO:0000256" key="7">
    <source>
        <dbReference type="ARBA" id="ARBA00022927"/>
    </source>
</evidence>
<comment type="subcellular location">
    <subcellularLocation>
        <location evidence="2">Cytoplasm</location>
    </subcellularLocation>
    <subcellularLocation>
        <location evidence="10">Endomembrane system</location>
        <topology evidence="10">Peripheral membrane protein</topology>
        <orientation evidence="10">Cytoplasmic side</orientation>
    </subcellularLocation>
    <subcellularLocation>
        <location evidence="1">Endosome</location>
    </subcellularLocation>
</comment>
<keyword evidence="8" id="KW-0446">Lipid-binding</keyword>